<dbReference type="AlphaFoldDB" id="A0A2P6AS95"/>
<evidence type="ECO:0000313" key="2">
    <source>
        <dbReference type="Proteomes" id="UP000243900"/>
    </source>
</evidence>
<gene>
    <name evidence="1" type="ORF">C5O18_05930</name>
</gene>
<dbReference type="EMBL" id="PTQZ01000120">
    <property type="protein sequence ID" value="PQA42484.1"/>
    <property type="molecule type" value="Genomic_DNA"/>
</dbReference>
<protein>
    <submittedName>
        <fullName evidence="1">Uncharacterized protein</fullName>
    </submittedName>
</protein>
<evidence type="ECO:0000313" key="1">
    <source>
        <dbReference type="EMBL" id="PQA42484.1"/>
    </source>
</evidence>
<accession>A0A2P6AS95</accession>
<reference evidence="2" key="1">
    <citation type="submission" date="2018-02" db="EMBL/GenBank/DDBJ databases">
        <title>Genome sequencing of Solimonas sp. HR-BB.</title>
        <authorList>
            <person name="Lee Y."/>
            <person name="Jeon C.O."/>
        </authorList>
    </citation>
    <scope>NUCLEOTIDE SEQUENCE [LARGE SCALE GENOMIC DNA]</scope>
    <source>
        <strain evidence="2">HR-E</strain>
    </source>
</reference>
<keyword evidence="2" id="KW-1185">Reference proteome</keyword>
<name>A0A2P6AS95_9GAMM</name>
<organism evidence="1 2">
    <name type="scientific">Amnimonas aquatica</name>
    <dbReference type="NCBI Taxonomy" id="2094561"/>
    <lineage>
        <taxon>Bacteria</taxon>
        <taxon>Pseudomonadati</taxon>
        <taxon>Pseudomonadota</taxon>
        <taxon>Gammaproteobacteria</taxon>
        <taxon>Moraxellales</taxon>
        <taxon>Moraxellaceae</taxon>
        <taxon>Amnimonas</taxon>
    </lineage>
</organism>
<comment type="caution">
    <text evidence="1">The sequence shown here is derived from an EMBL/GenBank/DDBJ whole genome shotgun (WGS) entry which is preliminary data.</text>
</comment>
<dbReference type="Proteomes" id="UP000243900">
    <property type="component" value="Unassembled WGS sequence"/>
</dbReference>
<sequence length="72" mass="7944">MIRSPLFPDHTDIDVATLEGMDIEALEALVSQAAAALQRHRENNRRSLQSDMGKLARQAGLSPAEWQMLVGD</sequence>
<proteinExistence type="predicted"/>